<dbReference type="Gene3D" id="2.60.40.10">
    <property type="entry name" value="Immunoglobulins"/>
    <property type="match status" value="1"/>
</dbReference>
<keyword evidence="2" id="KW-0325">Glycoprotein</keyword>
<comment type="caution">
    <text evidence="7">The sequence shown here is derived from an EMBL/GenBank/DDBJ whole genome shotgun (WGS) entry which is preliminary data.</text>
</comment>
<keyword evidence="3" id="KW-0393">Immunoglobulin domain</keyword>
<comment type="similarity">
    <text evidence="4">Belongs to the immunoglobulin superfamily. CEA family.</text>
</comment>
<name>A0ABQ9TUS5_SAGOE</name>
<dbReference type="PANTHER" id="PTHR44427:SF1">
    <property type="entry name" value="CARCINOEMBRYONIC ANTIGEN-RELATED CELL ADHESION MOLECULE 1"/>
    <property type="match status" value="1"/>
</dbReference>
<evidence type="ECO:0000313" key="8">
    <source>
        <dbReference type="Proteomes" id="UP001266305"/>
    </source>
</evidence>
<evidence type="ECO:0000256" key="3">
    <source>
        <dbReference type="ARBA" id="ARBA00023319"/>
    </source>
</evidence>
<dbReference type="InterPro" id="IPR013106">
    <property type="entry name" value="Ig_V-set"/>
</dbReference>
<dbReference type="Pfam" id="PF07686">
    <property type="entry name" value="V-set"/>
    <property type="match status" value="1"/>
</dbReference>
<dbReference type="InterPro" id="IPR036179">
    <property type="entry name" value="Ig-like_dom_sf"/>
</dbReference>
<dbReference type="SUPFAM" id="SSF48726">
    <property type="entry name" value="Immunoglobulin"/>
    <property type="match status" value="1"/>
</dbReference>
<feature type="compositionally biased region" description="Polar residues" evidence="5">
    <location>
        <begin position="31"/>
        <end position="41"/>
    </location>
</feature>
<keyword evidence="8" id="KW-1185">Reference proteome</keyword>
<feature type="region of interest" description="Disordered" evidence="5">
    <location>
        <begin position="18"/>
        <end position="41"/>
    </location>
</feature>
<evidence type="ECO:0000313" key="7">
    <source>
        <dbReference type="EMBL" id="KAK2088544.1"/>
    </source>
</evidence>
<feature type="domain" description="Immunoglobulin V-set" evidence="6">
    <location>
        <begin position="126"/>
        <end position="227"/>
    </location>
</feature>
<feature type="compositionally biased region" description="Low complexity" evidence="5">
    <location>
        <begin position="21"/>
        <end position="30"/>
    </location>
</feature>
<dbReference type="InterPro" id="IPR013783">
    <property type="entry name" value="Ig-like_fold"/>
</dbReference>
<dbReference type="InterPro" id="IPR050831">
    <property type="entry name" value="CEA_cell_adhesion"/>
</dbReference>
<keyword evidence="1" id="KW-0732">Signal</keyword>
<evidence type="ECO:0000256" key="4">
    <source>
        <dbReference type="ARBA" id="ARBA00038222"/>
    </source>
</evidence>
<evidence type="ECO:0000256" key="1">
    <source>
        <dbReference type="ARBA" id="ARBA00022729"/>
    </source>
</evidence>
<evidence type="ECO:0000256" key="2">
    <source>
        <dbReference type="ARBA" id="ARBA00023180"/>
    </source>
</evidence>
<dbReference type="EMBL" id="JASSZA010000019">
    <property type="protein sequence ID" value="KAK2088544.1"/>
    <property type="molecule type" value="Genomic_DNA"/>
</dbReference>
<evidence type="ECO:0000259" key="6">
    <source>
        <dbReference type="Pfam" id="PF07686"/>
    </source>
</evidence>
<dbReference type="CDD" id="cd05774">
    <property type="entry name" value="IgV_CEACAM_D1"/>
    <property type="match status" value="1"/>
</dbReference>
<dbReference type="PANTHER" id="PTHR44427">
    <property type="entry name" value="CARCINOEMBRYONIC ANTIGEN-RELATED CELL ADHESION MOLECULE 19"/>
    <property type="match status" value="1"/>
</dbReference>
<accession>A0ABQ9TUS5</accession>
<reference evidence="7 8" key="1">
    <citation type="submission" date="2023-05" db="EMBL/GenBank/DDBJ databases">
        <title>B98-5 Cell Line De Novo Hybrid Assembly: An Optical Mapping Approach.</title>
        <authorList>
            <person name="Kananen K."/>
            <person name="Auerbach J.A."/>
            <person name="Kautto E."/>
            <person name="Blachly J.S."/>
        </authorList>
    </citation>
    <scope>NUCLEOTIDE SEQUENCE [LARGE SCALE GENOMIC DNA]</scope>
    <source>
        <strain evidence="7">B95-8</strain>
        <tissue evidence="7">Cell line</tissue>
    </source>
</reference>
<organism evidence="7 8">
    <name type="scientific">Saguinus oedipus</name>
    <name type="common">Cotton-top tamarin</name>
    <name type="synonym">Oedipomidas oedipus</name>
    <dbReference type="NCBI Taxonomy" id="9490"/>
    <lineage>
        <taxon>Eukaryota</taxon>
        <taxon>Metazoa</taxon>
        <taxon>Chordata</taxon>
        <taxon>Craniata</taxon>
        <taxon>Vertebrata</taxon>
        <taxon>Euteleostomi</taxon>
        <taxon>Mammalia</taxon>
        <taxon>Eutheria</taxon>
        <taxon>Euarchontoglires</taxon>
        <taxon>Primates</taxon>
        <taxon>Haplorrhini</taxon>
        <taxon>Platyrrhini</taxon>
        <taxon>Cebidae</taxon>
        <taxon>Callitrichinae</taxon>
        <taxon>Saguinus</taxon>
    </lineage>
</organism>
<gene>
    <name evidence="7" type="ORF">P7K49_034451</name>
</gene>
<proteinExistence type="inferred from homology"/>
<protein>
    <recommendedName>
        <fullName evidence="6">Immunoglobulin V-set domain-containing protein</fullName>
    </recommendedName>
</protein>
<dbReference type="Proteomes" id="UP001266305">
    <property type="component" value="Unassembled WGS sequence"/>
</dbReference>
<evidence type="ECO:0000256" key="5">
    <source>
        <dbReference type="SAM" id="MobiDB-lite"/>
    </source>
</evidence>
<feature type="non-terminal residue" evidence="7">
    <location>
        <position position="1"/>
    </location>
</feature>
<sequence>WDSPSWNPVALWHNVQDPHSRLPSSLPSLSTRGRQSSSQPETSQGLLTSLIWAHSPAGSTLTRVNLAHILLAFQAALTRVFLETELFSIEDRAGSRDHEAPLSPFPQMAHPLAEAPAHSAQLTIESMPSNVAEGKEVLLLTHNVPQNTAGFNWYKGERVASTRRIMGYVIAIPQTIPGPEYSGRETVYPNVSLLIQNVTLNDTGFYTLQVIKEDFVNEEATFQFRVYREYFPMTSGCCSQLCFPHTGFSGLGCARVPCVPPLHYILC</sequence>